<comment type="caution">
    <text evidence="2">The sequence shown here is derived from an EMBL/GenBank/DDBJ whole genome shotgun (WGS) entry which is preliminary data.</text>
</comment>
<name>A0ABR3FXC8_9AGAR</name>
<organism evidence="2 3">
    <name type="scientific">Marasmius crinis-equi</name>
    <dbReference type="NCBI Taxonomy" id="585013"/>
    <lineage>
        <taxon>Eukaryota</taxon>
        <taxon>Fungi</taxon>
        <taxon>Dikarya</taxon>
        <taxon>Basidiomycota</taxon>
        <taxon>Agaricomycotina</taxon>
        <taxon>Agaricomycetes</taxon>
        <taxon>Agaricomycetidae</taxon>
        <taxon>Agaricales</taxon>
        <taxon>Marasmiineae</taxon>
        <taxon>Marasmiaceae</taxon>
        <taxon>Marasmius</taxon>
    </lineage>
</organism>
<evidence type="ECO:0000313" key="3">
    <source>
        <dbReference type="Proteomes" id="UP001465976"/>
    </source>
</evidence>
<dbReference type="InterPro" id="IPR032675">
    <property type="entry name" value="LRR_dom_sf"/>
</dbReference>
<proteinExistence type="predicted"/>
<gene>
    <name evidence="2" type="ORF">V5O48_001834</name>
</gene>
<evidence type="ECO:0000259" key="1">
    <source>
        <dbReference type="Pfam" id="PF12937"/>
    </source>
</evidence>
<dbReference type="Pfam" id="PF12937">
    <property type="entry name" value="F-box-like"/>
    <property type="match status" value="1"/>
</dbReference>
<dbReference type="Proteomes" id="UP001465976">
    <property type="component" value="Unassembled WGS sequence"/>
</dbReference>
<dbReference type="EMBL" id="JBAHYK010000037">
    <property type="protein sequence ID" value="KAL0580175.1"/>
    <property type="molecule type" value="Genomic_DNA"/>
</dbReference>
<dbReference type="InterPro" id="IPR001810">
    <property type="entry name" value="F-box_dom"/>
</dbReference>
<dbReference type="Gene3D" id="1.20.1280.50">
    <property type="match status" value="1"/>
</dbReference>
<sequence length="536" mass="60727">MAATITASLNLDTTDVDRLFTSTVVLPEVNGLLHTAETDLRRAIGVLNTYKVLTRTLSRTVLGLEERIRKLKLLTSPAYRLPEDILIRIFQMCLDEEPRVNIRPSITPTVFRLARICARWHDIVWDQPLLWSQFGISFQECETYCESLKRITDLFLARSRSHPLALTLMLPSPPASPSYIQTLESITQHSDRWLELYLDGASLLSGVPHIDLIQNRLSRLEVLTISGCPFSVMQSDFRLFESVPRLHTLAVEYFRSTAQNSHFPWHQIRRLRLHKIPLVDMLSIMRRCVMVEEITVAQTDYLHDGEVGVSRDLDSSLMVTLGEVKRLTVELHPGQEIPSVLKHSRMPTLSHLTLKGLGGVLESSWSGAAWTGAQSIREFLKRSACQPTSLTLEYIPVVHKDVQLLFRTMPELQALTLIDFLDRPGRTVAPIVLMDLVVLDERPPGSARPFLPALSHLSVGVHWSIPVVDTLEEICNTRWLPDPNRSREVARACLKSLDVRYIRPPAYCDLELDRLECYGSAGMRLTLVVDALEPIT</sequence>
<evidence type="ECO:0000313" key="2">
    <source>
        <dbReference type="EMBL" id="KAL0580175.1"/>
    </source>
</evidence>
<keyword evidence="3" id="KW-1185">Reference proteome</keyword>
<dbReference type="SUPFAM" id="SSF52047">
    <property type="entry name" value="RNI-like"/>
    <property type="match status" value="1"/>
</dbReference>
<reference evidence="2 3" key="1">
    <citation type="submission" date="2024-02" db="EMBL/GenBank/DDBJ databases">
        <title>A draft genome for the cacao thread blight pathogen Marasmius crinis-equi.</title>
        <authorList>
            <person name="Cohen S.P."/>
            <person name="Baruah I.K."/>
            <person name="Amoako-Attah I."/>
            <person name="Bukari Y."/>
            <person name="Meinhardt L.W."/>
            <person name="Bailey B.A."/>
        </authorList>
    </citation>
    <scope>NUCLEOTIDE SEQUENCE [LARGE SCALE GENOMIC DNA]</scope>
    <source>
        <strain evidence="2 3">GH-76</strain>
    </source>
</reference>
<protein>
    <recommendedName>
        <fullName evidence="1">F-box domain-containing protein</fullName>
    </recommendedName>
</protein>
<accession>A0ABR3FXC8</accession>
<feature type="domain" description="F-box" evidence="1">
    <location>
        <begin position="80"/>
        <end position="134"/>
    </location>
</feature>
<dbReference type="Gene3D" id="3.80.10.10">
    <property type="entry name" value="Ribonuclease Inhibitor"/>
    <property type="match status" value="1"/>
</dbReference>